<evidence type="ECO:0000313" key="1">
    <source>
        <dbReference type="EMBL" id="RSH86476.1"/>
    </source>
</evidence>
<gene>
    <name evidence="1" type="ORF">EHS24_004732</name>
</gene>
<evidence type="ECO:0000313" key="2">
    <source>
        <dbReference type="Proteomes" id="UP000279236"/>
    </source>
</evidence>
<sequence>MNHPSRLIPDSGAQYEKFLFTAWPGVHSMWTGDNKEWEVDRCQKVIGEMETVMKFRLPRSSKGYAWPYDASLFKTGTKWGIPEIYAQGTAWVKQAHSMCGEPIGTTPDANLNPYTMYLLAAIWAIIGQGRCHLTGLILSSEVGTPQELTFNFRNPNYTMATGFTSPRPVTLAQWVPEECNLLPESKFASCFRLQFQFPGDNFAAGSDFHTVFNPLPYSNNRGLVPKGPFRDPLERQNEIFEAYSQKRHMAKMTM</sequence>
<dbReference type="EMBL" id="RSCE01000002">
    <property type="protein sequence ID" value="RSH86476.1"/>
    <property type="molecule type" value="Genomic_DNA"/>
</dbReference>
<dbReference type="AlphaFoldDB" id="A0A427Y5X7"/>
<proteinExistence type="predicted"/>
<organism evidence="1 2">
    <name type="scientific">Apiotrichum porosum</name>
    <dbReference type="NCBI Taxonomy" id="105984"/>
    <lineage>
        <taxon>Eukaryota</taxon>
        <taxon>Fungi</taxon>
        <taxon>Dikarya</taxon>
        <taxon>Basidiomycota</taxon>
        <taxon>Agaricomycotina</taxon>
        <taxon>Tremellomycetes</taxon>
        <taxon>Trichosporonales</taxon>
        <taxon>Trichosporonaceae</taxon>
        <taxon>Apiotrichum</taxon>
    </lineage>
</organism>
<accession>A0A427Y5X7</accession>
<dbReference type="RefSeq" id="XP_028479261.1">
    <property type="nucleotide sequence ID" value="XM_028620289.1"/>
</dbReference>
<reference evidence="1 2" key="1">
    <citation type="submission" date="2018-11" db="EMBL/GenBank/DDBJ databases">
        <title>Genome sequence of Apiotrichum porosum DSM 27194.</title>
        <authorList>
            <person name="Aliyu H."/>
            <person name="Gorte O."/>
            <person name="Ochsenreither K."/>
        </authorList>
    </citation>
    <scope>NUCLEOTIDE SEQUENCE [LARGE SCALE GENOMIC DNA]</scope>
    <source>
        <strain evidence="1 2">DSM 27194</strain>
    </source>
</reference>
<name>A0A427Y5X7_9TREE</name>
<protein>
    <submittedName>
        <fullName evidence="1">Uncharacterized protein</fullName>
    </submittedName>
</protein>
<comment type="caution">
    <text evidence="1">The sequence shown here is derived from an EMBL/GenBank/DDBJ whole genome shotgun (WGS) entry which is preliminary data.</text>
</comment>
<dbReference type="Proteomes" id="UP000279236">
    <property type="component" value="Unassembled WGS sequence"/>
</dbReference>
<keyword evidence="2" id="KW-1185">Reference proteome</keyword>
<dbReference type="GeneID" id="39589275"/>